<keyword evidence="2" id="KW-1185">Reference proteome</keyword>
<dbReference type="GO" id="GO:0004165">
    <property type="term" value="F:delta(3)-delta(2)-enoyl-CoA isomerase activity"/>
    <property type="evidence" value="ECO:0007669"/>
    <property type="project" value="TreeGrafter"/>
</dbReference>
<dbReference type="InterPro" id="IPR029045">
    <property type="entry name" value="ClpP/crotonase-like_dom_sf"/>
</dbReference>
<evidence type="ECO:0000313" key="1">
    <source>
        <dbReference type="EMBL" id="QTA88109.1"/>
    </source>
</evidence>
<dbReference type="SUPFAM" id="SSF52096">
    <property type="entry name" value="ClpP/crotonase"/>
    <property type="match status" value="1"/>
</dbReference>
<dbReference type="EMBL" id="CP061800">
    <property type="protein sequence ID" value="QTA88109.1"/>
    <property type="molecule type" value="Genomic_DNA"/>
</dbReference>
<name>A0A975GNT4_9BACT</name>
<gene>
    <name evidence="1" type="ORF">dnm_041500</name>
</gene>
<dbReference type="PANTHER" id="PTHR11941:SF75">
    <property type="entry name" value="ENOYL-COA HYDRATASE_ISOMERASE FAMILY PROTEIN"/>
    <property type="match status" value="1"/>
</dbReference>
<reference evidence="1" key="1">
    <citation type="journal article" date="2021" name="Microb. Physiol.">
        <title>Proteogenomic Insights into the Physiology of Marine, Sulfate-Reducing, Filamentous Desulfonema limicola and Desulfonema magnum.</title>
        <authorList>
            <person name="Schnaars V."/>
            <person name="Wohlbrand L."/>
            <person name="Scheve S."/>
            <person name="Hinrichs C."/>
            <person name="Reinhardt R."/>
            <person name="Rabus R."/>
        </authorList>
    </citation>
    <scope>NUCLEOTIDE SEQUENCE</scope>
    <source>
        <strain evidence="1">4be13</strain>
    </source>
</reference>
<dbReference type="PANTHER" id="PTHR11941">
    <property type="entry name" value="ENOYL-COA HYDRATASE-RELATED"/>
    <property type="match status" value="1"/>
</dbReference>
<sequence length="238" mass="27441">MAMIEYTLEENVAIVTLNSGENRLNPGFIQAFFDVLDTVEKETRARTLVVTSAHEKIFSNGIDLEWLMPVIQKGDTDTAKKFFYMLNRLLKRTLTYPMLTVAAINGHTFAGGALWCCAYDFRFMRSDRGFFCFPEIDLGIPFLPGMLLLIKKTIPVYKMEDIVYTGNRLTADECEKYHIITKACHLDDLMNETLEFAKGLNKERGMVHEMKLRYYKDIVHALDVEDIPYIESGKFIFD</sequence>
<dbReference type="KEGG" id="dmm:dnm_041500"/>
<evidence type="ECO:0000313" key="2">
    <source>
        <dbReference type="Proteomes" id="UP000663722"/>
    </source>
</evidence>
<dbReference type="GO" id="GO:0006635">
    <property type="term" value="P:fatty acid beta-oxidation"/>
    <property type="evidence" value="ECO:0007669"/>
    <property type="project" value="TreeGrafter"/>
</dbReference>
<proteinExistence type="predicted"/>
<accession>A0A975GNT4</accession>
<dbReference type="InterPro" id="IPR001753">
    <property type="entry name" value="Enoyl-CoA_hydra/iso"/>
</dbReference>
<dbReference type="RefSeq" id="WP_207683022.1">
    <property type="nucleotide sequence ID" value="NZ_CP061800.1"/>
</dbReference>
<organism evidence="1 2">
    <name type="scientific">Desulfonema magnum</name>
    <dbReference type="NCBI Taxonomy" id="45655"/>
    <lineage>
        <taxon>Bacteria</taxon>
        <taxon>Pseudomonadati</taxon>
        <taxon>Thermodesulfobacteriota</taxon>
        <taxon>Desulfobacteria</taxon>
        <taxon>Desulfobacterales</taxon>
        <taxon>Desulfococcaceae</taxon>
        <taxon>Desulfonema</taxon>
    </lineage>
</organism>
<dbReference type="CDD" id="cd06558">
    <property type="entry name" value="crotonase-like"/>
    <property type="match status" value="1"/>
</dbReference>
<dbReference type="AlphaFoldDB" id="A0A975GNT4"/>
<dbReference type="Pfam" id="PF00378">
    <property type="entry name" value="ECH_1"/>
    <property type="match status" value="1"/>
</dbReference>
<dbReference type="Gene3D" id="3.90.226.10">
    <property type="entry name" value="2-enoyl-CoA Hydratase, Chain A, domain 1"/>
    <property type="match status" value="1"/>
</dbReference>
<protein>
    <submittedName>
        <fullName evidence="1">Enoyl-CoA hydratase/isomerase</fullName>
    </submittedName>
</protein>
<dbReference type="Proteomes" id="UP000663722">
    <property type="component" value="Chromosome"/>
</dbReference>